<dbReference type="KEGG" id="tcr:507395.40"/>
<sequence length="112" mass="12468">MCACFVVVVVVDHAFIPHFELDEVVVVPSIPFLCCRFPPVYFTDGVVFFVVVVVFLVGRNEPLPPVAHVFSSVMCMSFSFSLFFFFCSHVHAASKGHTHILCLSLSLSHSNE</sequence>
<dbReference type="PaxDb" id="353153-Q4CUX4"/>
<keyword evidence="1" id="KW-0472">Membrane</keyword>
<keyword evidence="3" id="KW-1185">Reference proteome</keyword>
<evidence type="ECO:0000313" key="2">
    <source>
        <dbReference type="EMBL" id="EAN84079.1"/>
    </source>
</evidence>
<organism evidence="2 3">
    <name type="scientific">Trypanosoma cruzi (strain CL Brener)</name>
    <dbReference type="NCBI Taxonomy" id="353153"/>
    <lineage>
        <taxon>Eukaryota</taxon>
        <taxon>Discoba</taxon>
        <taxon>Euglenozoa</taxon>
        <taxon>Kinetoplastea</taxon>
        <taxon>Metakinetoplastina</taxon>
        <taxon>Trypanosomatida</taxon>
        <taxon>Trypanosomatidae</taxon>
        <taxon>Trypanosoma</taxon>
        <taxon>Schizotrypanum</taxon>
    </lineage>
</organism>
<evidence type="ECO:0000313" key="3">
    <source>
        <dbReference type="Proteomes" id="UP000002296"/>
    </source>
</evidence>
<dbReference type="EMBL" id="AAHK01001799">
    <property type="protein sequence ID" value="EAN84079.1"/>
    <property type="molecule type" value="Genomic_DNA"/>
</dbReference>
<comment type="caution">
    <text evidence="2">The sequence shown here is derived from an EMBL/GenBank/DDBJ whole genome shotgun (WGS) entry which is preliminary data.</text>
</comment>
<keyword evidence="1" id="KW-1133">Transmembrane helix</keyword>
<feature type="transmembrane region" description="Helical" evidence="1">
    <location>
        <begin position="38"/>
        <end position="57"/>
    </location>
</feature>
<name>Q4CUX4_TRYCC</name>
<protein>
    <submittedName>
        <fullName evidence="2">Uncharacterized protein</fullName>
    </submittedName>
</protein>
<dbReference type="GeneID" id="3535828"/>
<evidence type="ECO:0000256" key="1">
    <source>
        <dbReference type="SAM" id="Phobius"/>
    </source>
</evidence>
<proteinExistence type="predicted"/>
<dbReference type="AlphaFoldDB" id="Q4CUX4"/>
<feature type="transmembrane region" description="Helical" evidence="1">
    <location>
        <begin position="69"/>
        <end position="86"/>
    </location>
</feature>
<reference evidence="2 3" key="1">
    <citation type="journal article" date="2005" name="Science">
        <title>The genome sequence of Trypanosoma cruzi, etiologic agent of Chagas disease.</title>
        <authorList>
            <person name="El-Sayed N.M."/>
            <person name="Myler P.J."/>
            <person name="Bartholomeu D.C."/>
            <person name="Nilsson D."/>
            <person name="Aggarwal G."/>
            <person name="Tran A.N."/>
            <person name="Ghedin E."/>
            <person name="Worthey E.A."/>
            <person name="Delcher A.L."/>
            <person name="Blandin G."/>
            <person name="Westenberger S.J."/>
            <person name="Caler E."/>
            <person name="Cerqueira G.C."/>
            <person name="Branche C."/>
            <person name="Haas B."/>
            <person name="Anupama A."/>
            <person name="Arner E."/>
            <person name="Aslund L."/>
            <person name="Attipoe P."/>
            <person name="Bontempi E."/>
            <person name="Bringaud F."/>
            <person name="Burton P."/>
            <person name="Cadag E."/>
            <person name="Campbell D.A."/>
            <person name="Carrington M."/>
            <person name="Crabtree J."/>
            <person name="Darban H."/>
            <person name="da Silveira J.F."/>
            <person name="de Jong P."/>
            <person name="Edwards K."/>
            <person name="Englund P.T."/>
            <person name="Fazelina G."/>
            <person name="Feldblyum T."/>
            <person name="Ferella M."/>
            <person name="Frasch A.C."/>
            <person name="Gull K."/>
            <person name="Horn D."/>
            <person name="Hou L."/>
            <person name="Huang Y."/>
            <person name="Kindlund E."/>
            <person name="Klingbeil M."/>
            <person name="Kluge S."/>
            <person name="Koo H."/>
            <person name="Lacerda D."/>
            <person name="Levin M.J."/>
            <person name="Lorenzi H."/>
            <person name="Louie T."/>
            <person name="Machado C.R."/>
            <person name="McCulloch R."/>
            <person name="McKenna A."/>
            <person name="Mizuno Y."/>
            <person name="Mottram J.C."/>
            <person name="Nelson S."/>
            <person name="Ochaya S."/>
            <person name="Osoegawa K."/>
            <person name="Pai G."/>
            <person name="Parsons M."/>
            <person name="Pentony M."/>
            <person name="Pettersson U."/>
            <person name="Pop M."/>
            <person name="Ramirez J.L."/>
            <person name="Rinta J."/>
            <person name="Robertson L."/>
            <person name="Salzberg S.L."/>
            <person name="Sanchez D.O."/>
            <person name="Seyler A."/>
            <person name="Sharma R."/>
            <person name="Shetty J."/>
            <person name="Simpson A.J."/>
            <person name="Sisk E."/>
            <person name="Tammi M.T."/>
            <person name="Tarleton R."/>
            <person name="Teixeira S."/>
            <person name="Van Aken S."/>
            <person name="Vogt C."/>
            <person name="Ward P.N."/>
            <person name="Wickstead B."/>
            <person name="Wortman J."/>
            <person name="White O."/>
            <person name="Fraser C.M."/>
            <person name="Stuart K.D."/>
            <person name="Andersson B."/>
        </authorList>
    </citation>
    <scope>NUCLEOTIDE SEQUENCE [LARGE SCALE GENOMIC DNA]</scope>
    <source>
        <strain evidence="2 3">CL Brener</strain>
    </source>
</reference>
<dbReference type="Proteomes" id="UP000002296">
    <property type="component" value="Unassembled WGS sequence"/>
</dbReference>
<accession>Q4CUX4</accession>
<gene>
    <name evidence="2" type="ORF">Tc00.1047053507395.40</name>
</gene>
<dbReference type="RefSeq" id="XP_805930.1">
    <property type="nucleotide sequence ID" value="XM_800837.1"/>
</dbReference>
<dbReference type="InParanoid" id="Q4CUX4"/>
<keyword evidence="1" id="KW-0812">Transmembrane</keyword>